<accession>A0A5P1EUG1</accession>
<evidence type="ECO:0000313" key="1">
    <source>
        <dbReference type="EMBL" id="ONK69622.1"/>
    </source>
</evidence>
<reference evidence="2" key="1">
    <citation type="journal article" date="2017" name="Nat. Commun.">
        <title>The asparagus genome sheds light on the origin and evolution of a young Y chromosome.</title>
        <authorList>
            <person name="Harkess A."/>
            <person name="Zhou J."/>
            <person name="Xu C."/>
            <person name="Bowers J.E."/>
            <person name="Van der Hulst R."/>
            <person name="Ayyampalayam S."/>
            <person name="Mercati F."/>
            <person name="Riccardi P."/>
            <person name="McKain M.R."/>
            <person name="Kakrana A."/>
            <person name="Tang H."/>
            <person name="Ray J."/>
            <person name="Groenendijk J."/>
            <person name="Arikit S."/>
            <person name="Mathioni S.M."/>
            <person name="Nakano M."/>
            <person name="Shan H."/>
            <person name="Telgmann-Rauber A."/>
            <person name="Kanno A."/>
            <person name="Yue Z."/>
            <person name="Chen H."/>
            <person name="Li W."/>
            <person name="Chen Y."/>
            <person name="Xu X."/>
            <person name="Zhang Y."/>
            <person name="Luo S."/>
            <person name="Chen H."/>
            <person name="Gao J."/>
            <person name="Mao Z."/>
            <person name="Pires J.C."/>
            <person name="Luo M."/>
            <person name="Kudrna D."/>
            <person name="Wing R.A."/>
            <person name="Meyers B.C."/>
            <person name="Yi K."/>
            <person name="Kong H."/>
            <person name="Lavrijsen P."/>
            <person name="Sunseri F."/>
            <person name="Falavigna A."/>
            <person name="Ye Y."/>
            <person name="Leebens-Mack J.H."/>
            <person name="Chen G."/>
        </authorList>
    </citation>
    <scope>NUCLEOTIDE SEQUENCE [LARGE SCALE GENOMIC DNA]</scope>
    <source>
        <strain evidence="2">cv. DH0086</strain>
    </source>
</reference>
<dbReference type="Gramene" id="ONK69622">
    <property type="protein sequence ID" value="ONK69622"/>
    <property type="gene ID" value="A4U43_C05F24930"/>
</dbReference>
<dbReference type="AlphaFoldDB" id="A0A5P1EUG1"/>
<keyword evidence="2" id="KW-1185">Reference proteome</keyword>
<evidence type="ECO:0000313" key="2">
    <source>
        <dbReference type="Proteomes" id="UP000243459"/>
    </source>
</evidence>
<dbReference type="EMBL" id="CM007385">
    <property type="protein sequence ID" value="ONK69622.1"/>
    <property type="molecule type" value="Genomic_DNA"/>
</dbReference>
<name>A0A5P1EUG1_ASPOF</name>
<protein>
    <submittedName>
        <fullName evidence="1">Uncharacterized protein</fullName>
    </submittedName>
</protein>
<gene>
    <name evidence="1" type="ORF">A4U43_C05F24930</name>
</gene>
<dbReference type="Proteomes" id="UP000243459">
    <property type="component" value="Chromosome 5"/>
</dbReference>
<sequence>MRQSCVLPQAHPSLSKNTVISDLMEVSYKGVKFHIAKSSWEKLQLVLSPEEESVQDPAPAPPNQDKYRRTKDKALVILIVLELVLVRSCFSIPRKALSYGVQADNKVGARKELVDSGNSERGDTVVDSMNTDSHHRISTTNWYNPSPHACCKPATADDCVCAHMGISLST</sequence>
<proteinExistence type="predicted"/>
<organism evidence="1 2">
    <name type="scientific">Asparagus officinalis</name>
    <name type="common">Garden asparagus</name>
    <dbReference type="NCBI Taxonomy" id="4686"/>
    <lineage>
        <taxon>Eukaryota</taxon>
        <taxon>Viridiplantae</taxon>
        <taxon>Streptophyta</taxon>
        <taxon>Embryophyta</taxon>
        <taxon>Tracheophyta</taxon>
        <taxon>Spermatophyta</taxon>
        <taxon>Magnoliopsida</taxon>
        <taxon>Liliopsida</taxon>
        <taxon>Asparagales</taxon>
        <taxon>Asparagaceae</taxon>
        <taxon>Asparagoideae</taxon>
        <taxon>Asparagus</taxon>
    </lineage>
</organism>